<dbReference type="InterPro" id="IPR013324">
    <property type="entry name" value="RNA_pol_sigma_r3/r4-like"/>
</dbReference>
<dbReference type="PATRIC" id="fig|545697.3.peg.2543"/>
<accession>L1QAY4</accession>
<dbReference type="GO" id="GO:0016987">
    <property type="term" value="F:sigma factor activity"/>
    <property type="evidence" value="ECO:0007669"/>
    <property type="project" value="UniProtKB-KW"/>
</dbReference>
<dbReference type="eggNOG" id="COG1595">
    <property type="taxonomic scope" value="Bacteria"/>
</dbReference>
<dbReference type="SUPFAM" id="SSF88659">
    <property type="entry name" value="Sigma3 and sigma4 domains of RNA polymerase sigma factors"/>
    <property type="match status" value="1"/>
</dbReference>
<dbReference type="Pfam" id="PF08281">
    <property type="entry name" value="Sigma70_r4_2"/>
    <property type="match status" value="1"/>
</dbReference>
<feature type="domain" description="RNA polymerase sigma factor 70 region 4 type 2" evidence="6">
    <location>
        <begin position="103"/>
        <end position="153"/>
    </location>
</feature>
<name>L1QAY4_9CLOT</name>
<dbReference type="NCBIfam" id="TIGR02937">
    <property type="entry name" value="sigma70-ECF"/>
    <property type="match status" value="1"/>
</dbReference>
<dbReference type="Pfam" id="PF04542">
    <property type="entry name" value="Sigma70_r2"/>
    <property type="match status" value="1"/>
</dbReference>
<dbReference type="InterPro" id="IPR007627">
    <property type="entry name" value="RNA_pol_sigma70_r2"/>
</dbReference>
<comment type="similarity">
    <text evidence="1">Belongs to the sigma-70 factor family. ECF subfamily.</text>
</comment>
<dbReference type="GO" id="GO:0006352">
    <property type="term" value="P:DNA-templated transcription initiation"/>
    <property type="evidence" value="ECO:0007669"/>
    <property type="project" value="InterPro"/>
</dbReference>
<evidence type="ECO:0000259" key="6">
    <source>
        <dbReference type="Pfam" id="PF08281"/>
    </source>
</evidence>
<evidence type="ECO:0000256" key="1">
    <source>
        <dbReference type="ARBA" id="ARBA00010641"/>
    </source>
</evidence>
<comment type="caution">
    <text evidence="7">The sequence shown here is derived from an EMBL/GenBank/DDBJ whole genome shotgun (WGS) entry which is preliminary data.</text>
</comment>
<dbReference type="Gene3D" id="1.10.1740.10">
    <property type="match status" value="1"/>
</dbReference>
<feature type="domain" description="RNA polymerase sigma-70 region 2" evidence="5">
    <location>
        <begin position="17"/>
        <end position="83"/>
    </location>
</feature>
<dbReference type="InterPro" id="IPR013249">
    <property type="entry name" value="RNA_pol_sigma70_r4_t2"/>
</dbReference>
<dbReference type="InterPro" id="IPR014284">
    <property type="entry name" value="RNA_pol_sigma-70_dom"/>
</dbReference>
<dbReference type="CDD" id="cd06171">
    <property type="entry name" value="Sigma70_r4"/>
    <property type="match status" value="1"/>
</dbReference>
<evidence type="ECO:0000313" key="7">
    <source>
        <dbReference type="EMBL" id="EKY25116.1"/>
    </source>
</evidence>
<dbReference type="GO" id="GO:0003677">
    <property type="term" value="F:DNA binding"/>
    <property type="evidence" value="ECO:0007669"/>
    <property type="project" value="InterPro"/>
</dbReference>
<evidence type="ECO:0000256" key="3">
    <source>
        <dbReference type="ARBA" id="ARBA00023082"/>
    </source>
</evidence>
<dbReference type="OrthoDB" id="9782703at2"/>
<gene>
    <name evidence="7" type="ORF">HMPREF0216_02584</name>
</gene>
<protein>
    <submittedName>
        <fullName evidence="7">Putative RNA polymerase sigma factor SigV</fullName>
    </submittedName>
</protein>
<dbReference type="AlphaFoldDB" id="L1QAY4"/>
<proteinExistence type="inferred from homology"/>
<dbReference type="InterPro" id="IPR036388">
    <property type="entry name" value="WH-like_DNA-bd_sf"/>
</dbReference>
<evidence type="ECO:0000256" key="2">
    <source>
        <dbReference type="ARBA" id="ARBA00023015"/>
    </source>
</evidence>
<dbReference type="InterPro" id="IPR039425">
    <property type="entry name" value="RNA_pol_sigma-70-like"/>
</dbReference>
<dbReference type="HOGENOM" id="CLU_047691_3_1_9"/>
<keyword evidence="4" id="KW-0804">Transcription</keyword>
<keyword evidence="3" id="KW-0731">Sigma factor</keyword>
<evidence type="ECO:0000259" key="5">
    <source>
        <dbReference type="Pfam" id="PF04542"/>
    </source>
</evidence>
<evidence type="ECO:0000313" key="8">
    <source>
        <dbReference type="Proteomes" id="UP000010420"/>
    </source>
</evidence>
<organism evidence="7 8">
    <name type="scientific">Clostridium celatum DSM 1785</name>
    <dbReference type="NCBI Taxonomy" id="545697"/>
    <lineage>
        <taxon>Bacteria</taxon>
        <taxon>Bacillati</taxon>
        <taxon>Bacillota</taxon>
        <taxon>Clostridia</taxon>
        <taxon>Eubacteriales</taxon>
        <taxon>Clostridiaceae</taxon>
        <taxon>Clostridium</taxon>
    </lineage>
</organism>
<dbReference type="PANTHER" id="PTHR43133">
    <property type="entry name" value="RNA POLYMERASE ECF-TYPE SIGMA FACTO"/>
    <property type="match status" value="1"/>
</dbReference>
<dbReference type="Gene3D" id="1.10.10.10">
    <property type="entry name" value="Winged helix-like DNA-binding domain superfamily/Winged helix DNA-binding domain"/>
    <property type="match status" value="1"/>
</dbReference>
<reference evidence="7 8" key="1">
    <citation type="submission" date="2012-05" db="EMBL/GenBank/DDBJ databases">
        <authorList>
            <person name="Weinstock G."/>
            <person name="Sodergren E."/>
            <person name="Lobos E.A."/>
            <person name="Fulton L."/>
            <person name="Fulton R."/>
            <person name="Courtney L."/>
            <person name="Fronick C."/>
            <person name="O'Laughlin M."/>
            <person name="Godfrey J."/>
            <person name="Wilson R.M."/>
            <person name="Miner T."/>
            <person name="Farmer C."/>
            <person name="Delehaunty K."/>
            <person name="Cordes M."/>
            <person name="Minx P."/>
            <person name="Tomlinson C."/>
            <person name="Chen J."/>
            <person name="Wollam A."/>
            <person name="Pepin K.H."/>
            <person name="Bhonagiri V."/>
            <person name="Zhang X."/>
            <person name="Suruliraj S."/>
            <person name="Warren W."/>
            <person name="Mitreva M."/>
            <person name="Mardis E.R."/>
            <person name="Wilson R.K."/>
        </authorList>
    </citation>
    <scope>NUCLEOTIDE SEQUENCE [LARGE SCALE GENOMIC DNA]</scope>
    <source>
        <strain evidence="7 8">DSM 1785</strain>
    </source>
</reference>
<dbReference type="PANTHER" id="PTHR43133:SF60">
    <property type="entry name" value="RNA POLYMERASE SIGMA FACTOR SIGV"/>
    <property type="match status" value="1"/>
</dbReference>
<sequence>MIKIRGRSLEKRFEDSVKENKEKFYRLAYYYVKNHHDAMDILQESILKGYSNLSKIKDENAIDKYLSRIIVNTAVDFISKNSKVVVVENDYLKDKSVDDEKSEIGLVIDTLPEELKDVIILKYFHGYKIDEVAEVLGISISTVKNRMHKALKILRVEIKEESYE</sequence>
<evidence type="ECO:0000256" key="4">
    <source>
        <dbReference type="ARBA" id="ARBA00023163"/>
    </source>
</evidence>
<keyword evidence="2" id="KW-0805">Transcription regulation</keyword>
<dbReference type="EMBL" id="AMEZ01000075">
    <property type="protein sequence ID" value="EKY25116.1"/>
    <property type="molecule type" value="Genomic_DNA"/>
</dbReference>
<dbReference type="SUPFAM" id="SSF88946">
    <property type="entry name" value="Sigma2 domain of RNA polymerase sigma factors"/>
    <property type="match status" value="1"/>
</dbReference>
<dbReference type="Proteomes" id="UP000010420">
    <property type="component" value="Unassembled WGS sequence"/>
</dbReference>
<dbReference type="STRING" id="545697.HMPREF0216_02584"/>
<dbReference type="RefSeq" id="WP_005214588.1">
    <property type="nucleotide sequence ID" value="NZ_KB291665.1"/>
</dbReference>
<keyword evidence="8" id="KW-1185">Reference proteome</keyword>
<dbReference type="InterPro" id="IPR013325">
    <property type="entry name" value="RNA_pol_sigma_r2"/>
</dbReference>